<dbReference type="InterPro" id="IPR050109">
    <property type="entry name" value="HTH-type_TetR-like_transc_reg"/>
</dbReference>
<organism evidence="7 8">
    <name type="scientific">Desulfosarcina ovata subsp. sediminis</name>
    <dbReference type="NCBI Taxonomy" id="885957"/>
    <lineage>
        <taxon>Bacteria</taxon>
        <taxon>Pseudomonadati</taxon>
        <taxon>Thermodesulfobacteriota</taxon>
        <taxon>Desulfobacteria</taxon>
        <taxon>Desulfobacterales</taxon>
        <taxon>Desulfosarcinaceae</taxon>
        <taxon>Desulfosarcina</taxon>
    </lineage>
</organism>
<dbReference type="SUPFAM" id="SSF48498">
    <property type="entry name" value="Tetracyclin repressor-like, C-terminal domain"/>
    <property type="match status" value="1"/>
</dbReference>
<name>A0A5K8A211_9BACT</name>
<dbReference type="InterPro" id="IPR036271">
    <property type="entry name" value="Tet_transcr_reg_TetR-rel_C_sf"/>
</dbReference>
<dbReference type="KEGG" id="dov:DSCO28_71480"/>
<dbReference type="RefSeq" id="WP_155314020.1">
    <property type="nucleotide sequence ID" value="NZ_AP021876.1"/>
</dbReference>
<evidence type="ECO:0000256" key="4">
    <source>
        <dbReference type="ARBA" id="ARBA00023163"/>
    </source>
</evidence>
<dbReference type="Gene3D" id="1.10.357.10">
    <property type="entry name" value="Tetracycline Repressor, domain 2"/>
    <property type="match status" value="1"/>
</dbReference>
<dbReference type="InterPro" id="IPR001647">
    <property type="entry name" value="HTH_TetR"/>
</dbReference>
<evidence type="ECO:0000256" key="5">
    <source>
        <dbReference type="PROSITE-ProRule" id="PRU00335"/>
    </source>
</evidence>
<sequence>MSKKVVICEKALDLFCERGYDNTPMSHIAKAIGASKAILYHYFSNKEELLFSIIEYQMEKYLTPILDDAAQIEDPEQRLRYFIKGYTRLLANDSRSRIMVHEAHRLDPEHSKIIQARHNRLYQLIYDTIAEMEAQGKVRAPQKAFTTFAAIGMCSWTFYWFDYQRKELADQLADTFADLFFNGILNSCGDTD</sequence>
<evidence type="ECO:0000313" key="8">
    <source>
        <dbReference type="Proteomes" id="UP000425960"/>
    </source>
</evidence>
<feature type="DNA-binding region" description="H-T-H motif" evidence="5">
    <location>
        <begin position="24"/>
        <end position="43"/>
    </location>
</feature>
<dbReference type="PANTHER" id="PTHR30055:SF175">
    <property type="entry name" value="HTH-TYPE TRANSCRIPTIONAL REPRESSOR KSTR2"/>
    <property type="match status" value="1"/>
</dbReference>
<dbReference type="EMBL" id="AP021876">
    <property type="protein sequence ID" value="BBO86582.1"/>
    <property type="molecule type" value="Genomic_DNA"/>
</dbReference>
<dbReference type="Gene3D" id="1.10.10.60">
    <property type="entry name" value="Homeodomain-like"/>
    <property type="match status" value="1"/>
</dbReference>
<dbReference type="AlphaFoldDB" id="A0A5K8A211"/>
<evidence type="ECO:0000256" key="2">
    <source>
        <dbReference type="ARBA" id="ARBA00023015"/>
    </source>
</evidence>
<dbReference type="Pfam" id="PF17932">
    <property type="entry name" value="TetR_C_24"/>
    <property type="match status" value="1"/>
</dbReference>
<dbReference type="GO" id="GO:0003700">
    <property type="term" value="F:DNA-binding transcription factor activity"/>
    <property type="evidence" value="ECO:0007669"/>
    <property type="project" value="TreeGrafter"/>
</dbReference>
<dbReference type="GO" id="GO:0000976">
    <property type="term" value="F:transcription cis-regulatory region binding"/>
    <property type="evidence" value="ECO:0007669"/>
    <property type="project" value="TreeGrafter"/>
</dbReference>
<evidence type="ECO:0000256" key="3">
    <source>
        <dbReference type="ARBA" id="ARBA00023125"/>
    </source>
</evidence>
<dbReference type="InterPro" id="IPR041490">
    <property type="entry name" value="KstR2_TetR_C"/>
</dbReference>
<dbReference type="PROSITE" id="PS50977">
    <property type="entry name" value="HTH_TETR_2"/>
    <property type="match status" value="1"/>
</dbReference>
<keyword evidence="1" id="KW-0678">Repressor</keyword>
<evidence type="ECO:0000259" key="6">
    <source>
        <dbReference type="PROSITE" id="PS50977"/>
    </source>
</evidence>
<dbReference type="InterPro" id="IPR009057">
    <property type="entry name" value="Homeodomain-like_sf"/>
</dbReference>
<dbReference type="PANTHER" id="PTHR30055">
    <property type="entry name" value="HTH-TYPE TRANSCRIPTIONAL REGULATOR RUTR"/>
    <property type="match status" value="1"/>
</dbReference>
<protein>
    <submittedName>
        <fullName evidence="7">TetR family transcriptional regulator</fullName>
    </submittedName>
</protein>
<proteinExistence type="predicted"/>
<dbReference type="PRINTS" id="PR00455">
    <property type="entry name" value="HTHTETR"/>
</dbReference>
<accession>A0A5K8A211</accession>
<keyword evidence="2" id="KW-0805">Transcription regulation</keyword>
<evidence type="ECO:0000313" key="7">
    <source>
        <dbReference type="EMBL" id="BBO86582.1"/>
    </source>
</evidence>
<gene>
    <name evidence="7" type="ORF">DSCO28_71480</name>
</gene>
<dbReference type="Proteomes" id="UP000425960">
    <property type="component" value="Chromosome"/>
</dbReference>
<keyword evidence="3 5" id="KW-0238">DNA-binding</keyword>
<dbReference type="SUPFAM" id="SSF46689">
    <property type="entry name" value="Homeodomain-like"/>
    <property type="match status" value="1"/>
</dbReference>
<reference evidence="7 8" key="1">
    <citation type="submission" date="2019-11" db="EMBL/GenBank/DDBJ databases">
        <title>Comparative genomics of hydrocarbon-degrading Desulfosarcina strains.</title>
        <authorList>
            <person name="Watanabe M."/>
            <person name="Kojima H."/>
            <person name="Fukui M."/>
        </authorList>
    </citation>
    <scope>NUCLEOTIDE SEQUENCE [LARGE SCALE GENOMIC DNA]</scope>
    <source>
        <strain evidence="7 8">28bB2T</strain>
    </source>
</reference>
<evidence type="ECO:0000256" key="1">
    <source>
        <dbReference type="ARBA" id="ARBA00022491"/>
    </source>
</evidence>
<feature type="domain" description="HTH tetR-type" evidence="6">
    <location>
        <begin position="1"/>
        <end position="61"/>
    </location>
</feature>
<dbReference type="Pfam" id="PF00440">
    <property type="entry name" value="TetR_N"/>
    <property type="match status" value="1"/>
</dbReference>
<keyword evidence="4" id="KW-0804">Transcription</keyword>